<accession>A0A075FPW1</accession>
<organism evidence="1">
    <name type="scientific">uncultured marine thaumarchaeote AD1000_14_H02</name>
    <dbReference type="NCBI Taxonomy" id="1455893"/>
    <lineage>
        <taxon>Archaea</taxon>
        <taxon>Nitrososphaerota</taxon>
        <taxon>environmental samples</taxon>
    </lineage>
</organism>
<protein>
    <submittedName>
        <fullName evidence="1">Uncharacterized protein</fullName>
    </submittedName>
</protein>
<reference evidence="1" key="1">
    <citation type="journal article" date="2014" name="Genome Biol. Evol.">
        <title>Pangenome evidence for extensive interdomain horizontal transfer affecting lineage core and shell genes in uncultured planktonic thaumarchaeota and euryarchaeota.</title>
        <authorList>
            <person name="Deschamps P."/>
            <person name="Zivanovic Y."/>
            <person name="Moreira D."/>
            <person name="Rodriguez-Valera F."/>
            <person name="Lopez-Garcia P."/>
        </authorList>
    </citation>
    <scope>NUCLEOTIDE SEQUENCE</scope>
</reference>
<evidence type="ECO:0000313" key="1">
    <source>
        <dbReference type="EMBL" id="AIE91732.1"/>
    </source>
</evidence>
<dbReference type="EMBL" id="KF900346">
    <property type="protein sequence ID" value="AIE91732.1"/>
    <property type="molecule type" value="Genomic_DNA"/>
</dbReference>
<dbReference type="AlphaFoldDB" id="A0A075FPW1"/>
<sequence>MVKQISLDSWSLQHMRDLLKEGSQVVAKTNTPIVLYRQTMEEDGDSYEEIVCTLTNDYVVEQLIISGGVVVPTINQQSVFRLEEFPDRLLRKSKDLFQETVELLEQKVK</sequence>
<proteinExistence type="predicted"/>
<name>A0A075FPW1_9ARCH</name>